<proteinExistence type="predicted"/>
<evidence type="ECO:0000259" key="1">
    <source>
        <dbReference type="PROSITE" id="PS50011"/>
    </source>
</evidence>
<dbReference type="PROSITE" id="PS50011">
    <property type="entry name" value="PROTEIN_KINASE_DOM"/>
    <property type="match status" value="1"/>
</dbReference>
<dbReference type="InterPro" id="IPR011990">
    <property type="entry name" value="TPR-like_helical_dom_sf"/>
</dbReference>
<gene>
    <name evidence="2" type="ORF">M9Y10_031946</name>
</gene>
<reference evidence="2 3" key="1">
    <citation type="submission" date="2024-04" db="EMBL/GenBank/DDBJ databases">
        <title>Tritrichomonas musculus Genome.</title>
        <authorList>
            <person name="Alves-Ferreira E."/>
            <person name="Grigg M."/>
            <person name="Lorenzi H."/>
            <person name="Galac M."/>
        </authorList>
    </citation>
    <scope>NUCLEOTIDE SEQUENCE [LARGE SCALE GENOMIC DNA]</scope>
    <source>
        <strain evidence="2 3">EAF2021</strain>
    </source>
</reference>
<dbReference type="InterPro" id="IPR011009">
    <property type="entry name" value="Kinase-like_dom_sf"/>
</dbReference>
<dbReference type="SUPFAM" id="SSF81901">
    <property type="entry name" value="HCP-like"/>
    <property type="match status" value="1"/>
</dbReference>
<dbReference type="InterPro" id="IPR006597">
    <property type="entry name" value="Sel1-like"/>
</dbReference>
<dbReference type="PANTHER" id="PTHR44329:SF260">
    <property type="entry name" value="PROTEIN KINASE DOMAIN-CONTAINING PROTEIN"/>
    <property type="match status" value="1"/>
</dbReference>
<dbReference type="Proteomes" id="UP001470230">
    <property type="component" value="Unassembled WGS sequence"/>
</dbReference>
<dbReference type="InterPro" id="IPR000719">
    <property type="entry name" value="Prot_kinase_dom"/>
</dbReference>
<dbReference type="Gene3D" id="1.10.510.10">
    <property type="entry name" value="Transferase(Phosphotransferase) domain 1"/>
    <property type="match status" value="1"/>
</dbReference>
<accession>A0ABR2H074</accession>
<evidence type="ECO:0000313" key="3">
    <source>
        <dbReference type="Proteomes" id="UP001470230"/>
    </source>
</evidence>
<protein>
    <recommendedName>
        <fullName evidence="1">Protein kinase domain-containing protein</fullName>
    </recommendedName>
</protein>
<dbReference type="SUPFAM" id="SSF56112">
    <property type="entry name" value="Protein kinase-like (PK-like)"/>
    <property type="match status" value="1"/>
</dbReference>
<sequence length="584" mass="68006">MIPSQPKMLSELMIDRREFNNLVNVYESNSSLLKYEYPPGSNQFVCYKEYKVPNGLSEEVEDFIKEIIRELFITNQARHPCTVELLYFDLSDGKNSPIIIKRFYEHESLLNCFEDSDKKYSKWGKKYGPPNFEGTIYTLLMYRIARGLRYLHHLKILHRDLNLSKILIDENFSPHISGFGHSKILDDNQQHSQIYGSLIFMAPEVRQSDRKRQFSFPADVFALALIFYCICEGKNYKLDLELQKMSIRKDDEKMWQEARKVLNARCKNKKMPGFEKTPEKLQELIMKMWEYKASDRPTMDQVCATLENEEYWFDRTDRDTFIACKNEIDEYEKIQIPLVTKCPPSFVEEAEEGLKRALNVQDDKKPEVNILTNYSYSQLQSVLELCKRWNKDAEFALGMVYYTGFKGIPRDYVTAAKLFLRAKEHGSLEADEMLLSIMQQAKLLEETGNEARAKLLQAMMSEASGRREEAFLLLGSLLLKSGNMVQEAEELLRQAAGWKLEDEGGETDINERKIALFNLGSLNLYVKEEFNESIEIFEELLKMEFPDAAACLAVAYRKLGNNEKENEFLKIAAEQFSNNYAKLY</sequence>
<evidence type="ECO:0000313" key="2">
    <source>
        <dbReference type="EMBL" id="KAK8839587.1"/>
    </source>
</evidence>
<feature type="domain" description="Protein kinase" evidence="1">
    <location>
        <begin position="8"/>
        <end position="313"/>
    </location>
</feature>
<dbReference type="PANTHER" id="PTHR44329">
    <property type="entry name" value="SERINE/THREONINE-PROTEIN KINASE TNNI3K-RELATED"/>
    <property type="match status" value="1"/>
</dbReference>
<keyword evidence="3" id="KW-1185">Reference proteome</keyword>
<dbReference type="EMBL" id="JAPFFF010000051">
    <property type="protein sequence ID" value="KAK8839587.1"/>
    <property type="molecule type" value="Genomic_DNA"/>
</dbReference>
<dbReference type="Pfam" id="PF00069">
    <property type="entry name" value="Pkinase"/>
    <property type="match status" value="1"/>
</dbReference>
<dbReference type="SMART" id="SM00671">
    <property type="entry name" value="SEL1"/>
    <property type="match status" value="1"/>
</dbReference>
<name>A0ABR2H074_9EUKA</name>
<dbReference type="InterPro" id="IPR051681">
    <property type="entry name" value="Ser/Thr_Kinases-Pseudokinases"/>
</dbReference>
<comment type="caution">
    <text evidence="2">The sequence shown here is derived from an EMBL/GenBank/DDBJ whole genome shotgun (WGS) entry which is preliminary data.</text>
</comment>
<dbReference type="Gene3D" id="1.25.40.10">
    <property type="entry name" value="Tetratricopeptide repeat domain"/>
    <property type="match status" value="2"/>
</dbReference>
<organism evidence="2 3">
    <name type="scientific">Tritrichomonas musculus</name>
    <dbReference type="NCBI Taxonomy" id="1915356"/>
    <lineage>
        <taxon>Eukaryota</taxon>
        <taxon>Metamonada</taxon>
        <taxon>Parabasalia</taxon>
        <taxon>Tritrichomonadida</taxon>
        <taxon>Tritrichomonadidae</taxon>
        <taxon>Tritrichomonas</taxon>
    </lineage>
</organism>